<dbReference type="STRING" id="1867952.MTBPR1_20079"/>
<feature type="transmembrane region" description="Helical" evidence="1">
    <location>
        <begin position="305"/>
        <end position="327"/>
    </location>
</feature>
<protein>
    <recommendedName>
        <fullName evidence="4">Glycosyltransferase RgtA/B/C/D-like domain-containing protein</fullName>
    </recommendedName>
</protein>
<name>A0A1C3RG56_9PROT</name>
<keyword evidence="1" id="KW-0812">Transmembrane</keyword>
<keyword evidence="3" id="KW-1185">Reference proteome</keyword>
<evidence type="ECO:0000256" key="1">
    <source>
        <dbReference type="SAM" id="Phobius"/>
    </source>
</evidence>
<keyword evidence="1" id="KW-1133">Transmembrane helix</keyword>
<feature type="transmembrane region" description="Helical" evidence="1">
    <location>
        <begin position="333"/>
        <end position="350"/>
    </location>
</feature>
<evidence type="ECO:0000313" key="2">
    <source>
        <dbReference type="EMBL" id="SCA56231.1"/>
    </source>
</evidence>
<reference evidence="2 3" key="1">
    <citation type="submission" date="2016-07" db="EMBL/GenBank/DDBJ databases">
        <authorList>
            <person name="Lefevre C.T."/>
        </authorList>
    </citation>
    <scope>NUCLEOTIDE SEQUENCE [LARGE SCALE GENOMIC DNA]</scope>
    <source>
        <strain evidence="2">PR1</strain>
    </source>
</reference>
<feature type="transmembrane region" description="Helical" evidence="1">
    <location>
        <begin position="362"/>
        <end position="395"/>
    </location>
</feature>
<feature type="transmembrane region" description="Helical" evidence="1">
    <location>
        <begin position="133"/>
        <end position="152"/>
    </location>
</feature>
<dbReference type="EMBL" id="FLYE01000012">
    <property type="protein sequence ID" value="SCA56231.1"/>
    <property type="molecule type" value="Genomic_DNA"/>
</dbReference>
<gene>
    <name evidence="2" type="ORF">MTBPR1_20079</name>
</gene>
<keyword evidence="1" id="KW-0472">Membrane</keyword>
<feature type="transmembrane region" description="Helical" evidence="1">
    <location>
        <begin position="100"/>
        <end position="121"/>
    </location>
</feature>
<dbReference type="Proteomes" id="UP000231658">
    <property type="component" value="Unassembled WGS sequence"/>
</dbReference>
<feature type="transmembrane region" description="Helical" evidence="1">
    <location>
        <begin position="233"/>
        <end position="251"/>
    </location>
</feature>
<feature type="transmembrane region" description="Helical" evidence="1">
    <location>
        <begin position="164"/>
        <end position="181"/>
    </location>
</feature>
<feature type="transmembrane region" description="Helical" evidence="1">
    <location>
        <begin position="187"/>
        <end position="204"/>
    </location>
</feature>
<accession>A0A1C3RG56</accession>
<proteinExistence type="predicted"/>
<evidence type="ECO:0000313" key="3">
    <source>
        <dbReference type="Proteomes" id="UP000231658"/>
    </source>
</evidence>
<evidence type="ECO:0008006" key="4">
    <source>
        <dbReference type="Google" id="ProtNLM"/>
    </source>
</evidence>
<dbReference type="AlphaFoldDB" id="A0A1C3RG56"/>
<feature type="transmembrane region" description="Helical" evidence="1">
    <location>
        <begin position="6"/>
        <end position="25"/>
    </location>
</feature>
<sequence>MQIIMIDIIFSFSLFIIAFLSRLYLRYKIQPGFLKLDFPMRGYPGDVLVHLVMIKLIRENNNAIPRQAPQFLVGGDFNYPAFYHWLCSFLPTRLLERYEFLISPLLEGIHAVVFYFGLSMVLQEVAILPSEDMSTAAAIGSVAFIFTPLLYSEPWHACLISPRVLGMLFGNIALFAQVVVLSSGAGFEWWACIAVTMTALVIITSKFSTQAVVFISSLLSLLSMSYWPILLTFLGILLSIICTGGYAWLLIKGHINHSRHYCYSQSWTSNTAFSSSIFIDSAKLLIKGQIRSAIHTLKKHPAHRILMNFPWILVFFILLFGFQIIVIDQWHQKFLLWAFSGILVAFIVISDRLKFIGESYRYFDYCIFPFIITIFSYDILLAYLVFAVTILYSVISYIKISNIYINYVKSDEAYQELLGHMQRLSESTILCLPGRLVYPLLYEAQHKAVWWLVHAPKFGGAQFNWWAEWQKENETVLPFVSLKATVRSYNSYGAELLVFDSSCDGNSPELESVLKRIKPSFDNGRYQVYEIKNIVDEQV</sequence>
<organism evidence="2 3">
    <name type="scientific">Candidatus Terasakiella magnetica</name>
    <dbReference type="NCBI Taxonomy" id="1867952"/>
    <lineage>
        <taxon>Bacteria</taxon>
        <taxon>Pseudomonadati</taxon>
        <taxon>Pseudomonadota</taxon>
        <taxon>Alphaproteobacteria</taxon>
        <taxon>Rhodospirillales</taxon>
        <taxon>Terasakiellaceae</taxon>
        <taxon>Terasakiella</taxon>
    </lineage>
</organism>